<protein>
    <submittedName>
        <fullName evidence="2">(apollo) hypothetical protein</fullName>
    </submittedName>
</protein>
<evidence type="ECO:0000256" key="1">
    <source>
        <dbReference type="SAM" id="MobiDB-lite"/>
    </source>
</evidence>
<evidence type="ECO:0000313" key="2">
    <source>
        <dbReference type="EMBL" id="CAG4947439.1"/>
    </source>
</evidence>
<feature type="compositionally biased region" description="Basic and acidic residues" evidence="1">
    <location>
        <begin position="152"/>
        <end position="162"/>
    </location>
</feature>
<feature type="region of interest" description="Disordered" evidence="1">
    <location>
        <begin position="119"/>
        <end position="162"/>
    </location>
</feature>
<comment type="caution">
    <text evidence="2">The sequence shown here is derived from an EMBL/GenBank/DDBJ whole genome shotgun (WGS) entry which is preliminary data.</text>
</comment>
<dbReference type="AlphaFoldDB" id="A0A8S3W9Q4"/>
<sequence length="205" mass="23305">MKKEFLKFAYDLAEVMKIHHRFNKEKGSAVSGFKYTGIQPFDRHLFSDLDYLAADMTNIPLEQTKTSSNALNNEQAVVISNLIIEEQMKESEQSISESITTSPKPSTSSAPDLVQIIHNLSPLPDAAKKRTAARKRKSERSEILTSSPYQKVAEEKENEKNMKVKKKEIISKFEVTMGGKGKQTKGIKNQRKERRQGKTSDRRET</sequence>
<proteinExistence type="predicted"/>
<gene>
    <name evidence="2" type="ORF">PAPOLLO_LOCUS3610</name>
</gene>
<accession>A0A8S3W9Q4</accession>
<feature type="compositionally biased region" description="Basic and acidic residues" evidence="1">
    <location>
        <begin position="196"/>
        <end position="205"/>
    </location>
</feature>
<dbReference type="EMBL" id="CAJQZP010000212">
    <property type="protein sequence ID" value="CAG4947439.1"/>
    <property type="molecule type" value="Genomic_DNA"/>
</dbReference>
<feature type="compositionally biased region" description="Basic residues" evidence="1">
    <location>
        <begin position="129"/>
        <end position="138"/>
    </location>
</feature>
<name>A0A8S3W9Q4_PARAO</name>
<keyword evidence="3" id="KW-1185">Reference proteome</keyword>
<feature type="region of interest" description="Disordered" evidence="1">
    <location>
        <begin position="174"/>
        <end position="205"/>
    </location>
</feature>
<dbReference type="OrthoDB" id="8196822at2759"/>
<reference evidence="2" key="1">
    <citation type="submission" date="2021-04" db="EMBL/GenBank/DDBJ databases">
        <authorList>
            <person name="Tunstrom K."/>
        </authorList>
    </citation>
    <scope>NUCLEOTIDE SEQUENCE</scope>
</reference>
<dbReference type="Proteomes" id="UP000691718">
    <property type="component" value="Unassembled WGS sequence"/>
</dbReference>
<evidence type="ECO:0000313" key="3">
    <source>
        <dbReference type="Proteomes" id="UP000691718"/>
    </source>
</evidence>
<organism evidence="2 3">
    <name type="scientific">Parnassius apollo</name>
    <name type="common">Apollo butterfly</name>
    <name type="synonym">Papilio apollo</name>
    <dbReference type="NCBI Taxonomy" id="110799"/>
    <lineage>
        <taxon>Eukaryota</taxon>
        <taxon>Metazoa</taxon>
        <taxon>Ecdysozoa</taxon>
        <taxon>Arthropoda</taxon>
        <taxon>Hexapoda</taxon>
        <taxon>Insecta</taxon>
        <taxon>Pterygota</taxon>
        <taxon>Neoptera</taxon>
        <taxon>Endopterygota</taxon>
        <taxon>Lepidoptera</taxon>
        <taxon>Glossata</taxon>
        <taxon>Ditrysia</taxon>
        <taxon>Papilionoidea</taxon>
        <taxon>Papilionidae</taxon>
        <taxon>Parnassiinae</taxon>
        <taxon>Parnassini</taxon>
        <taxon>Parnassius</taxon>
        <taxon>Parnassius</taxon>
    </lineage>
</organism>
<feature type="compositionally biased region" description="Basic residues" evidence="1">
    <location>
        <begin position="182"/>
        <end position="195"/>
    </location>
</feature>